<gene>
    <name evidence="8" type="ORF">V6N12_043376</name>
</gene>
<comment type="cofactor">
    <cofactor evidence="1">
        <name>heme</name>
        <dbReference type="ChEBI" id="CHEBI:30413"/>
    </cofactor>
</comment>
<keyword evidence="3" id="KW-0349">Heme</keyword>
<evidence type="ECO:0000256" key="7">
    <source>
        <dbReference type="ARBA" id="ARBA00023136"/>
    </source>
</evidence>
<dbReference type="EMBL" id="JBBPBM010000028">
    <property type="protein sequence ID" value="KAK8537203.1"/>
    <property type="molecule type" value="Genomic_DNA"/>
</dbReference>
<accession>A0ABR2DF60</accession>
<evidence type="ECO:0000256" key="3">
    <source>
        <dbReference type="ARBA" id="ARBA00022617"/>
    </source>
</evidence>
<comment type="caution">
    <text evidence="8">The sequence shown here is derived from an EMBL/GenBank/DDBJ whole genome shotgun (WGS) entry which is preliminary data.</text>
</comment>
<dbReference type="InterPro" id="IPR002401">
    <property type="entry name" value="Cyt_P450_E_grp-I"/>
</dbReference>
<evidence type="ECO:0000256" key="4">
    <source>
        <dbReference type="ARBA" id="ARBA00022692"/>
    </source>
</evidence>
<protein>
    <recommendedName>
        <fullName evidence="10">Cytochrome P450</fullName>
    </recommendedName>
</protein>
<evidence type="ECO:0000256" key="1">
    <source>
        <dbReference type="ARBA" id="ARBA00001971"/>
    </source>
</evidence>
<name>A0ABR2DF60_9ROSI</name>
<dbReference type="InterPro" id="IPR001128">
    <property type="entry name" value="Cyt_P450"/>
</dbReference>
<dbReference type="Gene3D" id="1.10.630.10">
    <property type="entry name" value="Cytochrome P450"/>
    <property type="match status" value="1"/>
</dbReference>
<evidence type="ECO:0000313" key="9">
    <source>
        <dbReference type="Proteomes" id="UP001472677"/>
    </source>
</evidence>
<evidence type="ECO:0000256" key="2">
    <source>
        <dbReference type="ARBA" id="ARBA00004167"/>
    </source>
</evidence>
<evidence type="ECO:0000256" key="6">
    <source>
        <dbReference type="ARBA" id="ARBA00022989"/>
    </source>
</evidence>
<reference evidence="8 9" key="1">
    <citation type="journal article" date="2024" name="G3 (Bethesda)">
        <title>Genome assembly of Hibiscus sabdariffa L. provides insights into metabolisms of medicinal natural products.</title>
        <authorList>
            <person name="Kim T."/>
        </authorList>
    </citation>
    <scope>NUCLEOTIDE SEQUENCE [LARGE SCALE GENOMIC DNA]</scope>
    <source>
        <strain evidence="8">TK-2024</strain>
        <tissue evidence="8">Old leaves</tissue>
    </source>
</reference>
<keyword evidence="4" id="KW-0812">Transmembrane</keyword>
<evidence type="ECO:0008006" key="10">
    <source>
        <dbReference type="Google" id="ProtNLM"/>
    </source>
</evidence>
<sequence>MERLLHCRRLQSRSEPVRVWEHFQFSMFSLLVLMCFGDKFHNKIREIQDVVERLLSKFSRVGMESQDDKFGSSYIDKLLDLHLPDDENRKLDDDELVGLCSEFLNGGTHASTSTLQWVMTNLVKHQHVQEKLFMEIKRVLKDGAELVNEDDLQKIPYLKAVILEGLRKHPLGPFLMPYSTAEDVDFNGCKLPRNVTVYSVSGDMGMDPKVWEDPSIFRPERFGISHGNGEVVDNDITGKREIKIMPFGAGRRSCSGHDLAMLHLEYFVGNLVWCFEWKEMDGEAIDMEPNYNHAHTFFFFLER</sequence>
<dbReference type="PRINTS" id="PR00385">
    <property type="entry name" value="P450"/>
</dbReference>
<keyword evidence="5" id="KW-0479">Metal-binding</keyword>
<dbReference type="SUPFAM" id="SSF48264">
    <property type="entry name" value="Cytochrome P450"/>
    <property type="match status" value="1"/>
</dbReference>
<keyword evidence="7" id="KW-0472">Membrane</keyword>
<proteinExistence type="predicted"/>
<dbReference type="InterPro" id="IPR051103">
    <property type="entry name" value="Plant_metabolite_P450s"/>
</dbReference>
<dbReference type="PANTHER" id="PTHR24298:SF800">
    <property type="entry name" value="CYTOCHROME P450 89A2-RELATED"/>
    <property type="match status" value="1"/>
</dbReference>
<comment type="subcellular location">
    <subcellularLocation>
        <location evidence="2">Membrane</location>
        <topology evidence="2">Single-pass membrane protein</topology>
    </subcellularLocation>
</comment>
<organism evidence="8 9">
    <name type="scientific">Hibiscus sabdariffa</name>
    <name type="common">roselle</name>
    <dbReference type="NCBI Taxonomy" id="183260"/>
    <lineage>
        <taxon>Eukaryota</taxon>
        <taxon>Viridiplantae</taxon>
        <taxon>Streptophyta</taxon>
        <taxon>Embryophyta</taxon>
        <taxon>Tracheophyta</taxon>
        <taxon>Spermatophyta</taxon>
        <taxon>Magnoliopsida</taxon>
        <taxon>eudicotyledons</taxon>
        <taxon>Gunneridae</taxon>
        <taxon>Pentapetalae</taxon>
        <taxon>rosids</taxon>
        <taxon>malvids</taxon>
        <taxon>Malvales</taxon>
        <taxon>Malvaceae</taxon>
        <taxon>Malvoideae</taxon>
        <taxon>Hibiscus</taxon>
    </lineage>
</organism>
<evidence type="ECO:0000256" key="5">
    <source>
        <dbReference type="ARBA" id="ARBA00022723"/>
    </source>
</evidence>
<dbReference type="Proteomes" id="UP001472677">
    <property type="component" value="Unassembled WGS sequence"/>
</dbReference>
<dbReference type="Pfam" id="PF00067">
    <property type="entry name" value="p450"/>
    <property type="match status" value="1"/>
</dbReference>
<dbReference type="PRINTS" id="PR00463">
    <property type="entry name" value="EP450I"/>
</dbReference>
<dbReference type="InterPro" id="IPR036396">
    <property type="entry name" value="Cyt_P450_sf"/>
</dbReference>
<dbReference type="PANTHER" id="PTHR24298">
    <property type="entry name" value="FLAVONOID 3'-MONOOXYGENASE-RELATED"/>
    <property type="match status" value="1"/>
</dbReference>
<evidence type="ECO:0000313" key="8">
    <source>
        <dbReference type="EMBL" id="KAK8537203.1"/>
    </source>
</evidence>
<keyword evidence="3" id="KW-0408">Iron</keyword>
<keyword evidence="6" id="KW-1133">Transmembrane helix</keyword>
<keyword evidence="9" id="KW-1185">Reference proteome</keyword>